<evidence type="ECO:0000313" key="13">
    <source>
        <dbReference type="EMBL" id="KDO70286.1"/>
    </source>
</evidence>
<gene>
    <name evidence="13" type="ORF">CISIN_1g035519mg</name>
</gene>
<dbReference type="InterPro" id="IPR050665">
    <property type="entry name" value="Cytochrome_P450_Monooxygen"/>
</dbReference>
<evidence type="ECO:0000313" key="14">
    <source>
        <dbReference type="Proteomes" id="UP000027120"/>
    </source>
</evidence>
<dbReference type="GO" id="GO:0016705">
    <property type="term" value="F:oxidoreductase activity, acting on paired donors, with incorporation or reduction of molecular oxygen"/>
    <property type="evidence" value="ECO:0007669"/>
    <property type="project" value="InterPro"/>
</dbReference>
<keyword evidence="14" id="KW-1185">Reference proteome</keyword>
<dbReference type="GO" id="GO:0004497">
    <property type="term" value="F:monooxygenase activity"/>
    <property type="evidence" value="ECO:0007669"/>
    <property type="project" value="UniProtKB-KW"/>
</dbReference>
<evidence type="ECO:0000256" key="12">
    <source>
        <dbReference type="SAM" id="Phobius"/>
    </source>
</evidence>
<evidence type="ECO:0000256" key="9">
    <source>
        <dbReference type="ARBA" id="ARBA00023004"/>
    </source>
</evidence>
<evidence type="ECO:0008006" key="15">
    <source>
        <dbReference type="Google" id="ProtNLM"/>
    </source>
</evidence>
<dbReference type="GO" id="GO:0016020">
    <property type="term" value="C:membrane"/>
    <property type="evidence" value="ECO:0007669"/>
    <property type="project" value="UniProtKB-SubCell"/>
</dbReference>
<protein>
    <recommendedName>
        <fullName evidence="15">Cytochrome P450</fullName>
    </recommendedName>
</protein>
<dbReference type="PANTHER" id="PTHR24282:SF236">
    <property type="entry name" value="CYTOCHROME P450"/>
    <property type="match status" value="1"/>
</dbReference>
<dbReference type="Proteomes" id="UP000027120">
    <property type="component" value="Unassembled WGS sequence"/>
</dbReference>
<dbReference type="PANTHER" id="PTHR24282">
    <property type="entry name" value="CYTOCHROME P450 FAMILY MEMBER"/>
    <property type="match status" value="1"/>
</dbReference>
<reference evidence="13 14" key="1">
    <citation type="submission" date="2014-04" db="EMBL/GenBank/DDBJ databases">
        <authorList>
            <consortium name="International Citrus Genome Consortium"/>
            <person name="Gmitter F."/>
            <person name="Chen C."/>
            <person name="Farmerie W."/>
            <person name="Harkins T."/>
            <person name="Desany B."/>
            <person name="Mohiuddin M."/>
            <person name="Kodira C."/>
            <person name="Borodovsky M."/>
            <person name="Lomsadze A."/>
            <person name="Burns P."/>
            <person name="Jenkins J."/>
            <person name="Prochnik S."/>
            <person name="Shu S."/>
            <person name="Chapman J."/>
            <person name="Pitluck S."/>
            <person name="Schmutz J."/>
            <person name="Rokhsar D."/>
        </authorList>
    </citation>
    <scope>NUCLEOTIDE SEQUENCE</scope>
</reference>
<evidence type="ECO:0000256" key="4">
    <source>
        <dbReference type="ARBA" id="ARBA00022617"/>
    </source>
</evidence>
<evidence type="ECO:0000256" key="10">
    <source>
        <dbReference type="ARBA" id="ARBA00023033"/>
    </source>
</evidence>
<dbReference type="InterPro" id="IPR001128">
    <property type="entry name" value="Cyt_P450"/>
</dbReference>
<keyword evidence="7 12" id="KW-1133">Transmembrane helix</keyword>
<evidence type="ECO:0000256" key="3">
    <source>
        <dbReference type="ARBA" id="ARBA00010617"/>
    </source>
</evidence>
<evidence type="ECO:0000256" key="5">
    <source>
        <dbReference type="ARBA" id="ARBA00022692"/>
    </source>
</evidence>
<dbReference type="InterPro" id="IPR036396">
    <property type="entry name" value="Cyt_P450_sf"/>
</dbReference>
<dbReference type="Gene3D" id="1.10.630.10">
    <property type="entry name" value="Cytochrome P450"/>
    <property type="match status" value="1"/>
</dbReference>
<evidence type="ECO:0000256" key="11">
    <source>
        <dbReference type="ARBA" id="ARBA00023136"/>
    </source>
</evidence>
<organism evidence="13 14">
    <name type="scientific">Citrus sinensis</name>
    <name type="common">Sweet orange</name>
    <name type="synonym">Citrus aurantium var. sinensis</name>
    <dbReference type="NCBI Taxonomy" id="2711"/>
    <lineage>
        <taxon>Eukaryota</taxon>
        <taxon>Viridiplantae</taxon>
        <taxon>Streptophyta</taxon>
        <taxon>Embryophyta</taxon>
        <taxon>Tracheophyta</taxon>
        <taxon>Spermatophyta</taxon>
        <taxon>Magnoliopsida</taxon>
        <taxon>eudicotyledons</taxon>
        <taxon>Gunneridae</taxon>
        <taxon>Pentapetalae</taxon>
        <taxon>rosids</taxon>
        <taxon>malvids</taxon>
        <taxon>Sapindales</taxon>
        <taxon>Rutaceae</taxon>
        <taxon>Aurantioideae</taxon>
        <taxon>Citrus</taxon>
    </lineage>
</organism>
<sequence length="169" mass="19963">MEAVTIYLSIYFCLLFLLVLIRFINKLWWNPIWTQSQMRSQGIKGPSYKFIHGNTKEIINMTNEIMSSPMELTHQIFPRVYPHVYSWIKLYGTNFLMWNGLQPQLVVAEPDLIKEILNDKDRAYPKREPTNFIKKFLGDGLVTTQGEKWFKQRKLANHAFHVETLKVNA</sequence>
<dbReference type="GO" id="GO:0005506">
    <property type="term" value="F:iron ion binding"/>
    <property type="evidence" value="ECO:0007669"/>
    <property type="project" value="InterPro"/>
</dbReference>
<evidence type="ECO:0000256" key="2">
    <source>
        <dbReference type="ARBA" id="ARBA00004167"/>
    </source>
</evidence>
<keyword evidence="6" id="KW-0479">Metal-binding</keyword>
<keyword evidence="10" id="KW-0503">Monooxygenase</keyword>
<dbReference type="AlphaFoldDB" id="A0A067G4C5"/>
<comment type="subcellular location">
    <subcellularLocation>
        <location evidence="2">Membrane</location>
        <topology evidence="2">Single-pass membrane protein</topology>
    </subcellularLocation>
</comment>
<evidence type="ECO:0000256" key="6">
    <source>
        <dbReference type="ARBA" id="ARBA00022723"/>
    </source>
</evidence>
<dbReference type="GO" id="GO:0020037">
    <property type="term" value="F:heme binding"/>
    <property type="evidence" value="ECO:0007669"/>
    <property type="project" value="InterPro"/>
</dbReference>
<comment type="similarity">
    <text evidence="3">Belongs to the cytochrome P450 family.</text>
</comment>
<accession>A0A067G4C5</accession>
<keyword evidence="8" id="KW-0560">Oxidoreductase</keyword>
<keyword evidence="11 12" id="KW-0472">Membrane</keyword>
<proteinExistence type="inferred from homology"/>
<keyword evidence="4" id="KW-0349">Heme</keyword>
<evidence type="ECO:0000256" key="1">
    <source>
        <dbReference type="ARBA" id="ARBA00001971"/>
    </source>
</evidence>
<comment type="cofactor">
    <cofactor evidence="1">
        <name>heme</name>
        <dbReference type="ChEBI" id="CHEBI:30413"/>
    </cofactor>
</comment>
<dbReference type="EMBL" id="KK784891">
    <property type="protein sequence ID" value="KDO70286.1"/>
    <property type="molecule type" value="Genomic_DNA"/>
</dbReference>
<dbReference type="SUPFAM" id="SSF48264">
    <property type="entry name" value="Cytochrome P450"/>
    <property type="match status" value="1"/>
</dbReference>
<keyword evidence="5 12" id="KW-0812">Transmembrane</keyword>
<evidence type="ECO:0000256" key="8">
    <source>
        <dbReference type="ARBA" id="ARBA00023002"/>
    </source>
</evidence>
<keyword evidence="9" id="KW-0408">Iron</keyword>
<feature type="transmembrane region" description="Helical" evidence="12">
    <location>
        <begin position="6"/>
        <end position="24"/>
    </location>
</feature>
<evidence type="ECO:0000256" key="7">
    <source>
        <dbReference type="ARBA" id="ARBA00022989"/>
    </source>
</evidence>
<name>A0A067G4C5_CITSI</name>
<dbReference type="Pfam" id="PF00067">
    <property type="entry name" value="p450"/>
    <property type="match status" value="1"/>
</dbReference>